<accession>A0A9I9DS66</accession>
<feature type="repeat" description="PPR" evidence="3">
    <location>
        <begin position="437"/>
        <end position="471"/>
    </location>
</feature>
<dbReference type="Gramene" id="MELO3C022847.2.1">
    <property type="protein sequence ID" value="MELO3C022847.2.1"/>
    <property type="gene ID" value="MELO3C022847.2"/>
</dbReference>
<comment type="similarity">
    <text evidence="1">Belongs to the PPR family. P subfamily.</text>
</comment>
<feature type="transmembrane region" description="Helical" evidence="5">
    <location>
        <begin position="256"/>
        <end position="273"/>
    </location>
</feature>
<keyword evidence="5" id="KW-1133">Transmembrane helix</keyword>
<dbReference type="Pfam" id="PF13041">
    <property type="entry name" value="PPR_2"/>
    <property type="match status" value="1"/>
</dbReference>
<feature type="compositionally biased region" description="Low complexity" evidence="4">
    <location>
        <begin position="112"/>
        <end position="128"/>
    </location>
</feature>
<reference evidence="6" key="1">
    <citation type="submission" date="2023-03" db="UniProtKB">
        <authorList>
            <consortium name="EnsemblPlants"/>
        </authorList>
    </citation>
    <scope>IDENTIFICATION</scope>
</reference>
<evidence type="ECO:0000256" key="5">
    <source>
        <dbReference type="SAM" id="Phobius"/>
    </source>
</evidence>
<dbReference type="InterPro" id="IPR002885">
    <property type="entry name" value="PPR_rpt"/>
</dbReference>
<dbReference type="AlphaFoldDB" id="A0A9I9DS66"/>
<dbReference type="EnsemblPlants" id="MELO3C022847.2.1">
    <property type="protein sequence ID" value="MELO3C022847.2.1"/>
    <property type="gene ID" value="MELO3C022847.2"/>
</dbReference>
<evidence type="ECO:0008006" key="7">
    <source>
        <dbReference type="Google" id="ProtNLM"/>
    </source>
</evidence>
<dbReference type="PROSITE" id="PS51375">
    <property type="entry name" value="PPR"/>
    <property type="match status" value="2"/>
</dbReference>
<feature type="transmembrane region" description="Helical" evidence="5">
    <location>
        <begin position="69"/>
        <end position="90"/>
    </location>
</feature>
<protein>
    <recommendedName>
        <fullName evidence="7">Pentatricopeptide repeat-containing protein</fullName>
    </recommendedName>
</protein>
<keyword evidence="2" id="KW-0677">Repeat</keyword>
<dbReference type="Pfam" id="PF01535">
    <property type="entry name" value="PPR"/>
    <property type="match status" value="2"/>
</dbReference>
<feature type="region of interest" description="Disordered" evidence="4">
    <location>
        <begin position="98"/>
        <end position="146"/>
    </location>
</feature>
<dbReference type="PANTHER" id="PTHR47933">
    <property type="entry name" value="PENTATRICOPEPTIDE REPEAT-CONTAINING PROTEIN 1, MITOCHONDRIAL"/>
    <property type="match status" value="1"/>
</dbReference>
<evidence type="ECO:0000256" key="3">
    <source>
        <dbReference type="PROSITE-ProRule" id="PRU00708"/>
    </source>
</evidence>
<proteinExistence type="inferred from homology"/>
<dbReference type="InterPro" id="IPR051240">
    <property type="entry name" value="Mito_RNA-Proc/Resp"/>
</dbReference>
<dbReference type="PANTHER" id="PTHR47933:SF14">
    <property type="entry name" value="PENTATRICOPEPTIDE REPEAT (PPR) SUPERFAMILY PROTEIN"/>
    <property type="match status" value="1"/>
</dbReference>
<evidence type="ECO:0000256" key="2">
    <source>
        <dbReference type="ARBA" id="ARBA00022737"/>
    </source>
</evidence>
<name>A0A9I9DS66_CUCME</name>
<organism evidence="6">
    <name type="scientific">Cucumis melo</name>
    <name type="common">Muskmelon</name>
    <dbReference type="NCBI Taxonomy" id="3656"/>
    <lineage>
        <taxon>Eukaryota</taxon>
        <taxon>Viridiplantae</taxon>
        <taxon>Streptophyta</taxon>
        <taxon>Embryophyta</taxon>
        <taxon>Tracheophyta</taxon>
        <taxon>Spermatophyta</taxon>
        <taxon>Magnoliopsida</taxon>
        <taxon>eudicotyledons</taxon>
        <taxon>Gunneridae</taxon>
        <taxon>Pentapetalae</taxon>
        <taxon>rosids</taxon>
        <taxon>fabids</taxon>
        <taxon>Cucurbitales</taxon>
        <taxon>Cucurbitaceae</taxon>
        <taxon>Benincaseae</taxon>
        <taxon>Cucumis</taxon>
    </lineage>
</organism>
<sequence>SLFLLKRGNKKRKENCLITHHPLFVFLQIQNPRNNHNFNSLHFTSLLFYLFVHFTLLPEFPSLLCVSDSILFVVEPFISLTFCYIFISTFMGETNKRRLSDHTHQRSKKHLPSSSPSSATPSPIPSNSLSHQTHFHNPSPQPPHKNSTPHFLSYLDFPNLPFKIKLMCEIIANSPSLNVEKALEDTGIHVTQEDVEEVLKLSYSFPGSSVKFFRWSGRKLNDQHSPYAWNLIIDMLGKNLYFDPMWDAIKSMKSEGLLSLATFASVFSSYVVANRVKDAIMAFEVMDTYGCPHDVVALNSLLSAICRDGNTKDADEFLQIAKRKIRPDPDSYAIVLEGWESEGNTVCAKQTFGEMIEEIGWDPTNTPAYNSFLCVLLRDPNGLQRALVTFERLKDKMCYPGFKFFKLALDECVKCGDIKAGKYLWNEIIQCINFQPDTYMFNSMIALCCHQNDTDEARRLLDEMICYGAFPNAETYNLLFQFLLKGRKLRDASAILDEMIKNEFIPSHANCTAAIRIYIESQDPNGALKVWKCMLKNYDSDLEETGNFLIVWLQDQKRLPEAVKYAHEMMDRPIKLKNSTLAKLKHSLFEVRKESMYDELMVKFKCSEK</sequence>
<keyword evidence="5" id="KW-0472">Membrane</keyword>
<evidence type="ECO:0000313" key="6">
    <source>
        <dbReference type="EnsemblPlants" id="MELO3C022847.2.1"/>
    </source>
</evidence>
<feature type="transmembrane region" description="Helical" evidence="5">
    <location>
        <begin position="38"/>
        <end position="57"/>
    </location>
</feature>
<feature type="repeat" description="PPR" evidence="3">
    <location>
        <begin position="472"/>
        <end position="506"/>
    </location>
</feature>
<keyword evidence="5" id="KW-0812">Transmembrane</keyword>
<evidence type="ECO:0000256" key="4">
    <source>
        <dbReference type="SAM" id="MobiDB-lite"/>
    </source>
</evidence>
<dbReference type="Gene3D" id="1.25.40.10">
    <property type="entry name" value="Tetratricopeptide repeat domain"/>
    <property type="match status" value="2"/>
</dbReference>
<dbReference type="InterPro" id="IPR011990">
    <property type="entry name" value="TPR-like_helical_dom_sf"/>
</dbReference>
<dbReference type="NCBIfam" id="TIGR00756">
    <property type="entry name" value="PPR"/>
    <property type="match status" value="2"/>
</dbReference>
<dbReference type="GO" id="GO:0003729">
    <property type="term" value="F:mRNA binding"/>
    <property type="evidence" value="ECO:0007669"/>
    <property type="project" value="TreeGrafter"/>
</dbReference>
<evidence type="ECO:0000256" key="1">
    <source>
        <dbReference type="ARBA" id="ARBA00007626"/>
    </source>
</evidence>
<feature type="compositionally biased region" description="Polar residues" evidence="4">
    <location>
        <begin position="129"/>
        <end position="146"/>
    </location>
</feature>